<dbReference type="InterPro" id="IPR002312">
    <property type="entry name" value="Asp/Asn-tRNA-synth_IIb"/>
</dbReference>
<keyword evidence="12" id="KW-1185">Reference proteome</keyword>
<reference evidence="11 12" key="1">
    <citation type="submission" date="2019-09" db="EMBL/GenBank/DDBJ databases">
        <title>Screening of Novel Bioactive Compounds from Soil-Associated.</title>
        <authorList>
            <person name="Gong X."/>
        </authorList>
    </citation>
    <scope>NUCLEOTIDE SEQUENCE [LARGE SCALE GENOMIC DNA]</scope>
    <source>
        <strain evidence="11 12">Gxj-6</strain>
    </source>
</reference>
<dbReference type="Gene3D" id="2.40.50.140">
    <property type="entry name" value="Nucleic acid-binding proteins"/>
    <property type="match status" value="1"/>
</dbReference>
<dbReference type="GO" id="GO:0003723">
    <property type="term" value="F:RNA binding"/>
    <property type="evidence" value="ECO:0007669"/>
    <property type="project" value="TreeGrafter"/>
</dbReference>
<dbReference type="PROSITE" id="PS50862">
    <property type="entry name" value="AA_TRNA_LIGASE_II"/>
    <property type="match status" value="1"/>
</dbReference>
<comment type="subunit">
    <text evidence="9">Homodimer.</text>
</comment>
<evidence type="ECO:0000256" key="5">
    <source>
        <dbReference type="ARBA" id="ARBA00022741"/>
    </source>
</evidence>
<evidence type="ECO:0000256" key="4">
    <source>
        <dbReference type="ARBA" id="ARBA00022598"/>
    </source>
</evidence>
<evidence type="ECO:0000256" key="7">
    <source>
        <dbReference type="ARBA" id="ARBA00022917"/>
    </source>
</evidence>
<dbReference type="EC" id="6.1.1.23" evidence="9"/>
<feature type="region of interest" description="Aspartate" evidence="9">
    <location>
        <begin position="186"/>
        <end position="189"/>
    </location>
</feature>
<dbReference type="InterPro" id="IPR006195">
    <property type="entry name" value="aa-tRNA-synth_II"/>
</dbReference>
<dbReference type="PRINTS" id="PR01042">
    <property type="entry name" value="TRNASYNTHASP"/>
</dbReference>
<dbReference type="GO" id="GO:0017101">
    <property type="term" value="C:aminoacyl-tRNA synthetase multienzyme complex"/>
    <property type="evidence" value="ECO:0007669"/>
    <property type="project" value="TreeGrafter"/>
</dbReference>
<dbReference type="EMBL" id="VYTZ01000017">
    <property type="protein sequence ID" value="KAA9374256.1"/>
    <property type="molecule type" value="Genomic_DNA"/>
</dbReference>
<dbReference type="InterPro" id="IPR004523">
    <property type="entry name" value="Asp-tRNA_synthase_2"/>
</dbReference>
<dbReference type="AlphaFoldDB" id="A0A5J5JSR8"/>
<dbReference type="SUPFAM" id="SSF50249">
    <property type="entry name" value="Nucleic acid-binding proteins"/>
    <property type="match status" value="1"/>
</dbReference>
<evidence type="ECO:0000256" key="3">
    <source>
        <dbReference type="ARBA" id="ARBA00022490"/>
    </source>
</evidence>
<evidence type="ECO:0000256" key="9">
    <source>
        <dbReference type="HAMAP-Rule" id="MF_02075"/>
    </source>
</evidence>
<accession>A0A5J5JSR8</accession>
<comment type="caution">
    <text evidence="11">The sequence shown here is derived from an EMBL/GenBank/DDBJ whole genome shotgun (WGS) entry which is preliminary data.</text>
</comment>
<keyword evidence="4 9" id="KW-0436">Ligase</keyword>
<comment type="subcellular location">
    <subcellularLocation>
        <location evidence="1 9">Cytoplasm</location>
    </subcellularLocation>
</comment>
<keyword evidence="8 9" id="KW-0030">Aminoacyl-tRNA synthetase</keyword>
<dbReference type="Pfam" id="PF00152">
    <property type="entry name" value="tRNA-synt_2"/>
    <property type="match status" value="1"/>
</dbReference>
<feature type="domain" description="Aminoacyl-transfer RNA synthetases class-II family profile" evidence="10">
    <location>
        <begin position="141"/>
        <end position="432"/>
    </location>
</feature>
<sequence>MRILSSQVSEHVGEEVTVAGWLHRVRALKSVTFAIVRDRDGLVQVVAAEPELVKRLAVLTEETVVEVTGTVTANQQAPGGVEITSPAVRELSEPAVASPFDLYRPVVSAALPTVLDNAAVALRHPRLRAPFEISAASVAGYRRALDRLGFTEVHTPKVVSSATESGANVFALDWFGRKAYLAQSPQFYKQTMVGVFERVYEVGPVFRAEPHDTARHLAQYTSLDAELGFVTDHRDVMAVVREAVAEMVATIAEHAPAAVELLGVKLPDVPEEIPSIHFADAQELLARETDEDPRGEPDLAPAHERWLCDWALREHGSQFLFVTGYPMRKRPFYTHPDPERPEFSNSFDLLFRGLELVTGGQRLHRHSDYLAALEARGESPEPYAGYLAAFAHGMPPHGGFALGLERFVARLTEADNIRWTTLFPRDLHRLAP</sequence>
<dbReference type="GO" id="GO:0005524">
    <property type="term" value="F:ATP binding"/>
    <property type="evidence" value="ECO:0007669"/>
    <property type="project" value="UniProtKB-UniRule"/>
</dbReference>
<evidence type="ECO:0000256" key="6">
    <source>
        <dbReference type="ARBA" id="ARBA00022840"/>
    </source>
</evidence>
<dbReference type="Gene3D" id="3.30.930.10">
    <property type="entry name" value="Bira Bifunctional Protein, Domain 2"/>
    <property type="match status" value="1"/>
</dbReference>
<dbReference type="GO" id="GO:0005829">
    <property type="term" value="C:cytosol"/>
    <property type="evidence" value="ECO:0007669"/>
    <property type="project" value="TreeGrafter"/>
</dbReference>
<feature type="binding site" evidence="9">
    <location>
        <position position="207"/>
    </location>
    <ligand>
        <name>L-aspartate</name>
        <dbReference type="ChEBI" id="CHEBI:29991"/>
    </ligand>
</feature>
<comment type="function">
    <text evidence="9">Aspartyl-tRNA synthetase with relaxed tRNA specificity since it is able to aspartylate not only its cognate tRNA(Asp) but also tRNA(Asn). Reaction proceeds in two steps: L-aspartate is first activated by ATP to form Asp-AMP and then transferred to the acceptor end of tRNA(Asp/Asn).</text>
</comment>
<name>A0A5J5JSR8_9ACTN</name>
<feature type="binding site" evidence="9">
    <location>
        <position position="358"/>
    </location>
    <ligand>
        <name>L-aspartate</name>
        <dbReference type="ChEBI" id="CHEBI:29991"/>
    </ligand>
</feature>
<dbReference type="GO" id="GO:0050560">
    <property type="term" value="F:aspartate-tRNA(Asn) ligase activity"/>
    <property type="evidence" value="ECO:0007669"/>
    <property type="project" value="UniProtKB-EC"/>
</dbReference>
<dbReference type="NCBIfam" id="NF003483">
    <property type="entry name" value="PRK05159.1"/>
    <property type="match status" value="1"/>
</dbReference>
<dbReference type="PANTHER" id="PTHR43450:SF1">
    <property type="entry name" value="ASPARTATE--TRNA LIGASE, CYTOPLASMIC"/>
    <property type="match status" value="1"/>
</dbReference>
<keyword evidence="3 9" id="KW-0963">Cytoplasm</keyword>
<dbReference type="InterPro" id="IPR012340">
    <property type="entry name" value="NA-bd_OB-fold"/>
</dbReference>
<evidence type="ECO:0000313" key="12">
    <source>
        <dbReference type="Proteomes" id="UP000327011"/>
    </source>
</evidence>
<gene>
    <name evidence="9 11" type="primary">aspS</name>
    <name evidence="11" type="ORF">F5972_32320</name>
</gene>
<dbReference type="InterPro" id="IPR004365">
    <property type="entry name" value="NA-bd_OB_tRNA"/>
</dbReference>
<evidence type="ECO:0000313" key="11">
    <source>
        <dbReference type="EMBL" id="KAA9374256.1"/>
    </source>
</evidence>
<dbReference type="NCBIfam" id="TIGR00458">
    <property type="entry name" value="aspS_nondisc"/>
    <property type="match status" value="1"/>
</dbReference>
<feature type="binding site" evidence="9">
    <location>
        <begin position="215"/>
        <end position="217"/>
    </location>
    <ligand>
        <name>ATP</name>
        <dbReference type="ChEBI" id="CHEBI:30616"/>
    </ligand>
</feature>
<proteinExistence type="inferred from homology"/>
<dbReference type="SUPFAM" id="SSF55681">
    <property type="entry name" value="Class II aaRS and biotin synthetases"/>
    <property type="match status" value="1"/>
</dbReference>
<protein>
    <recommendedName>
        <fullName evidence="9">Aspartate--tRNA(Asp/Asn) ligase</fullName>
        <ecNumber evidence="9">6.1.1.23</ecNumber>
    </recommendedName>
    <alternativeName>
        <fullName evidence="9">Aspartyl-tRNA synthetase</fullName>
        <shortName evidence="9">AspRS</shortName>
    </alternativeName>
    <alternativeName>
        <fullName evidence="9">Non-discriminating aspartyl-tRNA synthetase</fullName>
        <shortName evidence="9">ND-AspRS</shortName>
    </alternativeName>
</protein>
<dbReference type="HAMAP" id="MF_02075">
    <property type="entry name" value="Asp_tRNA_synth_type2"/>
    <property type="match status" value="1"/>
</dbReference>
<feature type="binding site" evidence="9">
    <location>
        <position position="362"/>
    </location>
    <ligand>
        <name>L-aspartate</name>
        <dbReference type="ChEBI" id="CHEBI:29991"/>
    </ligand>
</feature>
<dbReference type="InterPro" id="IPR004364">
    <property type="entry name" value="Aa-tRNA-synt_II"/>
</dbReference>
<keyword evidence="6 9" id="KW-0067">ATP-binding</keyword>
<evidence type="ECO:0000256" key="8">
    <source>
        <dbReference type="ARBA" id="ARBA00023146"/>
    </source>
</evidence>
<evidence type="ECO:0000259" key="10">
    <source>
        <dbReference type="PROSITE" id="PS50862"/>
    </source>
</evidence>
<feature type="binding site" evidence="9">
    <location>
        <begin position="403"/>
        <end position="406"/>
    </location>
    <ligand>
        <name>ATP</name>
        <dbReference type="ChEBI" id="CHEBI:30616"/>
    </ligand>
</feature>
<organism evidence="11 12">
    <name type="scientific">Microbispora cellulosiformans</name>
    <dbReference type="NCBI Taxonomy" id="2614688"/>
    <lineage>
        <taxon>Bacteria</taxon>
        <taxon>Bacillati</taxon>
        <taxon>Actinomycetota</taxon>
        <taxon>Actinomycetes</taxon>
        <taxon>Streptosporangiales</taxon>
        <taxon>Streptosporangiaceae</taxon>
        <taxon>Microbispora</taxon>
    </lineage>
</organism>
<dbReference type="Proteomes" id="UP000327011">
    <property type="component" value="Unassembled WGS sequence"/>
</dbReference>
<evidence type="ECO:0000256" key="2">
    <source>
        <dbReference type="ARBA" id="ARBA00005312"/>
    </source>
</evidence>
<comment type="similarity">
    <text evidence="2 9">Belongs to the class-II aminoacyl-tRNA synthetase family. Type 2 subfamily.</text>
</comment>
<dbReference type="Pfam" id="PF01336">
    <property type="entry name" value="tRNA_anti-codon"/>
    <property type="match status" value="1"/>
</dbReference>
<feature type="site" description="Important for tRNA non-discrimination" evidence="9">
    <location>
        <position position="78"/>
    </location>
</feature>
<feature type="binding site" evidence="9">
    <location>
        <position position="355"/>
    </location>
    <ligand>
        <name>ATP</name>
        <dbReference type="ChEBI" id="CHEBI:30616"/>
    </ligand>
</feature>
<evidence type="ECO:0000256" key="1">
    <source>
        <dbReference type="ARBA" id="ARBA00004496"/>
    </source>
</evidence>
<dbReference type="RefSeq" id="WP_150939135.1">
    <property type="nucleotide sequence ID" value="NZ_VYTZ01000017.1"/>
</dbReference>
<keyword evidence="5 9" id="KW-0547">Nucleotide-binding</keyword>
<dbReference type="PANTHER" id="PTHR43450">
    <property type="entry name" value="ASPARTYL-TRNA SYNTHETASE"/>
    <property type="match status" value="1"/>
</dbReference>
<dbReference type="GO" id="GO:0004815">
    <property type="term" value="F:aspartate-tRNA ligase activity"/>
    <property type="evidence" value="ECO:0007669"/>
    <property type="project" value="UniProtKB-UniRule"/>
</dbReference>
<comment type="catalytic activity">
    <reaction evidence="9">
        <text>tRNA(Asx) + L-aspartate + ATP = L-aspartyl-tRNA(Asx) + AMP + diphosphate</text>
        <dbReference type="Rhea" id="RHEA:18349"/>
        <dbReference type="Rhea" id="RHEA-COMP:9710"/>
        <dbReference type="Rhea" id="RHEA-COMP:9711"/>
        <dbReference type="ChEBI" id="CHEBI:29991"/>
        <dbReference type="ChEBI" id="CHEBI:30616"/>
        <dbReference type="ChEBI" id="CHEBI:33019"/>
        <dbReference type="ChEBI" id="CHEBI:78442"/>
        <dbReference type="ChEBI" id="CHEBI:78516"/>
        <dbReference type="ChEBI" id="CHEBI:456215"/>
        <dbReference type="EC" id="6.1.1.23"/>
    </reaction>
</comment>
<keyword evidence="7 9" id="KW-0648">Protein biosynthesis</keyword>
<dbReference type="GO" id="GO:0006422">
    <property type="term" value="P:aspartyl-tRNA aminoacylation"/>
    <property type="evidence" value="ECO:0007669"/>
    <property type="project" value="UniProtKB-UniRule"/>
</dbReference>
<dbReference type="InterPro" id="IPR045864">
    <property type="entry name" value="aa-tRNA-synth_II/BPL/LPL"/>
</dbReference>
<feature type="binding site" evidence="9">
    <location>
        <begin position="207"/>
        <end position="209"/>
    </location>
    <ligand>
        <name>ATP</name>
        <dbReference type="ChEBI" id="CHEBI:30616"/>
    </ligand>
</feature>
<feature type="binding site" evidence="9">
    <location>
        <position position="164"/>
    </location>
    <ligand>
        <name>L-aspartate</name>
        <dbReference type="ChEBI" id="CHEBI:29991"/>
    </ligand>
</feature>